<dbReference type="Pfam" id="PF13439">
    <property type="entry name" value="Glyco_transf_4"/>
    <property type="match status" value="1"/>
</dbReference>
<dbReference type="PANTHER" id="PTHR12526">
    <property type="entry name" value="GLYCOSYLTRANSFERASE"/>
    <property type="match status" value="1"/>
</dbReference>
<feature type="domain" description="Glycosyl transferase family 1" evidence="2">
    <location>
        <begin position="212"/>
        <end position="404"/>
    </location>
</feature>
<dbReference type="Gene3D" id="3.40.50.2000">
    <property type="entry name" value="Glycogen Phosphorylase B"/>
    <property type="match status" value="2"/>
</dbReference>
<dbReference type="Proteomes" id="UP000249794">
    <property type="component" value="Unassembled WGS sequence"/>
</dbReference>
<dbReference type="CDD" id="cd03801">
    <property type="entry name" value="GT4_PimA-like"/>
    <property type="match status" value="1"/>
</dbReference>
<comment type="caution">
    <text evidence="4">The sequence shown here is derived from an EMBL/GenBank/DDBJ whole genome shotgun (WGS) entry which is preliminary data.</text>
</comment>
<evidence type="ECO:0000313" key="5">
    <source>
        <dbReference type="Proteomes" id="UP000249794"/>
    </source>
</evidence>
<reference evidence="4 5" key="2">
    <citation type="submission" date="2018-06" db="EMBL/GenBank/DDBJ databases">
        <title>Metagenomic assembly of (sub)arctic Cyanobacteria and their associated microbiome from non-axenic cultures.</title>
        <authorList>
            <person name="Baurain D."/>
        </authorList>
    </citation>
    <scope>NUCLEOTIDE SEQUENCE [LARGE SCALE GENOMIC DNA]</scope>
    <source>
        <strain evidence="4">ULC027bin1</strain>
    </source>
</reference>
<evidence type="ECO:0000313" key="4">
    <source>
        <dbReference type="EMBL" id="PZO57300.1"/>
    </source>
</evidence>
<proteinExistence type="predicted"/>
<accession>A0A2W4XIR4</accession>
<dbReference type="EMBL" id="QBMP01000054">
    <property type="protein sequence ID" value="PZO57300.1"/>
    <property type="molecule type" value="Genomic_DNA"/>
</dbReference>
<protein>
    <submittedName>
        <fullName evidence="4">Glycosyltransferase family 1 protein</fullName>
    </submittedName>
</protein>
<evidence type="ECO:0000256" key="1">
    <source>
        <dbReference type="SAM" id="MobiDB-lite"/>
    </source>
</evidence>
<organism evidence="4 5">
    <name type="scientific">Phormidesmis priestleyi</name>
    <dbReference type="NCBI Taxonomy" id="268141"/>
    <lineage>
        <taxon>Bacteria</taxon>
        <taxon>Bacillati</taxon>
        <taxon>Cyanobacteriota</taxon>
        <taxon>Cyanophyceae</taxon>
        <taxon>Leptolyngbyales</taxon>
        <taxon>Leptolyngbyaceae</taxon>
        <taxon>Phormidesmis</taxon>
    </lineage>
</organism>
<dbReference type="InterPro" id="IPR028098">
    <property type="entry name" value="Glyco_trans_4-like_N"/>
</dbReference>
<evidence type="ECO:0000259" key="2">
    <source>
        <dbReference type="Pfam" id="PF00534"/>
    </source>
</evidence>
<gene>
    <name evidence="4" type="ORF">DCF15_07335</name>
</gene>
<keyword evidence="4" id="KW-0808">Transferase</keyword>
<feature type="domain" description="Glycosyltransferase subfamily 4-like N-terminal" evidence="3">
    <location>
        <begin position="27"/>
        <end position="193"/>
    </location>
</feature>
<dbReference type="Pfam" id="PF00534">
    <property type="entry name" value="Glycos_transf_1"/>
    <property type="match status" value="1"/>
</dbReference>
<name>A0A2W4XIR4_9CYAN</name>
<dbReference type="SUPFAM" id="SSF53756">
    <property type="entry name" value="UDP-Glycosyltransferase/glycogen phosphorylase"/>
    <property type="match status" value="1"/>
</dbReference>
<reference evidence="5" key="1">
    <citation type="submission" date="2018-04" db="EMBL/GenBank/DDBJ databases">
        <authorList>
            <person name="Cornet L."/>
        </authorList>
    </citation>
    <scope>NUCLEOTIDE SEQUENCE [LARGE SCALE GENOMIC DNA]</scope>
</reference>
<dbReference type="AlphaFoldDB" id="A0A2W4XIR4"/>
<dbReference type="GO" id="GO:0016757">
    <property type="term" value="F:glycosyltransferase activity"/>
    <property type="evidence" value="ECO:0007669"/>
    <property type="project" value="InterPro"/>
</dbReference>
<feature type="region of interest" description="Disordered" evidence="1">
    <location>
        <begin position="198"/>
        <end position="223"/>
    </location>
</feature>
<dbReference type="InterPro" id="IPR001296">
    <property type="entry name" value="Glyco_trans_1"/>
</dbReference>
<evidence type="ECO:0000259" key="3">
    <source>
        <dbReference type="Pfam" id="PF13439"/>
    </source>
</evidence>
<sequence length="434" mass="48468">MKVAFVSQPWDTLRPPVSAGSIPIWTYKTAKVLAARCEVVIYARRSDQQLAQEVQAGIEYRRISVAGIRLCNGLAKGGAKLFRKFRYLNSGLYYGPYGLRIATDLRQQQCDIVHIHNFSQFVPVIRALNPKLKIVLHMHCEWLSQFDRKVIAQRLAQCDLIIGCSDYITEKIRGQFPEFADKCQRVYNGVDIQQFDETDDKTDNEVYSQADDETDDKTGDKTDDPNVLFVGRISPEKGLHTLVAAFEKVAAKFPTAQLYLVGPNKPTSAEFIAELSDDPIVRRLADLDPPNYPQNLQNHLPLHLKERVFFTGAVSHLELHRYFQRASVLVNPSLSEAFGMSLVEAMATGTPTIATKVGGMCDVIVPEKTGLLVPPDQPEALALAICRLLDEPELRASMGRAGRLRATEIFSWEAIATSLWAHYQALLPRGGNGL</sequence>